<comment type="caution">
    <text evidence="3">The sequence shown here is derived from an EMBL/GenBank/DDBJ whole genome shotgun (WGS) entry which is preliminary data.</text>
</comment>
<dbReference type="EMBL" id="JAQQXS010000003">
    <property type="protein sequence ID" value="MDC8784447.1"/>
    <property type="molecule type" value="Genomic_DNA"/>
</dbReference>
<dbReference type="Proteomes" id="UP001219862">
    <property type="component" value="Unassembled WGS sequence"/>
</dbReference>
<gene>
    <name evidence="3" type="ORF">PRZ01_04500</name>
</gene>
<organism evidence="3 4">
    <name type="scientific">Roseateles koreensis</name>
    <dbReference type="NCBI Taxonomy" id="2987526"/>
    <lineage>
        <taxon>Bacteria</taxon>
        <taxon>Pseudomonadati</taxon>
        <taxon>Pseudomonadota</taxon>
        <taxon>Betaproteobacteria</taxon>
        <taxon>Burkholderiales</taxon>
        <taxon>Sphaerotilaceae</taxon>
        <taxon>Roseateles</taxon>
    </lineage>
</organism>
<reference evidence="3 4" key="1">
    <citation type="submission" date="2022-10" db="EMBL/GenBank/DDBJ databases">
        <title>paucibacter sp. hw8 Genome sequencing.</title>
        <authorList>
            <person name="Park S."/>
        </authorList>
    </citation>
    <scope>NUCLEOTIDE SEQUENCE [LARGE SCALE GENOMIC DNA]</scope>
    <source>
        <strain evidence="4">hw8</strain>
    </source>
</reference>
<feature type="region of interest" description="Disordered" evidence="1">
    <location>
        <begin position="140"/>
        <end position="170"/>
    </location>
</feature>
<sequence length="170" mass="17870">MNWINAVPAGPSLARTLTLALTLSMLPQLALAQTVAGMPDAAASARSPEALRDPSAWPAAVKTPANAAADGSVTDPALRLQQIVVKDGRAYVVANGRLWPVGAKLGDATIVRIEESAVWLKDSSGTRRESLYPGIEKRAAADLSVPRTKPPHKYTSNTTTKAGVPRQEAP</sequence>
<accession>A0ABT5KRP5</accession>
<keyword evidence="4" id="KW-1185">Reference proteome</keyword>
<feature type="signal peptide" evidence="2">
    <location>
        <begin position="1"/>
        <end position="32"/>
    </location>
</feature>
<name>A0ABT5KRP5_9BURK</name>
<proteinExistence type="predicted"/>
<protein>
    <recommendedName>
        <fullName evidence="5">MSHA biogenesis protein MshK</fullName>
    </recommendedName>
</protein>
<evidence type="ECO:0000313" key="4">
    <source>
        <dbReference type="Proteomes" id="UP001219862"/>
    </source>
</evidence>
<evidence type="ECO:0000313" key="3">
    <source>
        <dbReference type="EMBL" id="MDC8784447.1"/>
    </source>
</evidence>
<keyword evidence="2" id="KW-0732">Signal</keyword>
<feature type="chain" id="PRO_5045132605" description="MSHA biogenesis protein MshK" evidence="2">
    <location>
        <begin position="33"/>
        <end position="170"/>
    </location>
</feature>
<evidence type="ECO:0000256" key="1">
    <source>
        <dbReference type="SAM" id="MobiDB-lite"/>
    </source>
</evidence>
<evidence type="ECO:0008006" key="5">
    <source>
        <dbReference type="Google" id="ProtNLM"/>
    </source>
</evidence>
<evidence type="ECO:0000256" key="2">
    <source>
        <dbReference type="SAM" id="SignalP"/>
    </source>
</evidence>